<accession>A0ABN2XVC0</accession>
<proteinExistence type="predicted"/>
<sequence length="280" mass="30436">MTETAAGARALTADDYYAELTVRNRGLIPESAQLALGKARVLIAGCGSTGGAAVEPLVRLGVQDFVLAEPGEYELNNLNRQHARLDDLGRNKADRAAGTIREVNPHARARVYGTGVQDDNVRELLDGVDVVIDGVDVTTLAGWRAKFLLHREAARRGVPVVSGYDMSGTQFVRYYDYRVDPAPLAGRVTEEHLGAERVWDLLLRIIPRELVPEDLVQDIRANGADTEYSIPQLVYTSHLFGVLAARYTVAVLAGWPVAAEVTVDVHGLVATGTAPKEEER</sequence>
<dbReference type="InterPro" id="IPR035985">
    <property type="entry name" value="Ubiquitin-activating_enz"/>
</dbReference>
<keyword evidence="3" id="KW-1185">Reference proteome</keyword>
<feature type="domain" description="THIF-type NAD/FAD binding fold" evidence="1">
    <location>
        <begin position="24"/>
        <end position="165"/>
    </location>
</feature>
<evidence type="ECO:0000313" key="3">
    <source>
        <dbReference type="Proteomes" id="UP001500897"/>
    </source>
</evidence>
<dbReference type="PANTHER" id="PTHR43267:SF1">
    <property type="entry name" value="TRNA THREONYLCARBAMOYLADENOSINE DEHYDRATASE"/>
    <property type="match status" value="1"/>
</dbReference>
<organism evidence="2 3">
    <name type="scientific">Kitasatospora saccharophila</name>
    <dbReference type="NCBI Taxonomy" id="407973"/>
    <lineage>
        <taxon>Bacteria</taxon>
        <taxon>Bacillati</taxon>
        <taxon>Actinomycetota</taxon>
        <taxon>Actinomycetes</taxon>
        <taxon>Kitasatosporales</taxon>
        <taxon>Streptomycetaceae</taxon>
        <taxon>Kitasatospora</taxon>
    </lineage>
</organism>
<dbReference type="Gene3D" id="3.40.50.720">
    <property type="entry name" value="NAD(P)-binding Rossmann-like Domain"/>
    <property type="match status" value="1"/>
</dbReference>
<evidence type="ECO:0000313" key="2">
    <source>
        <dbReference type="EMBL" id="GAA2117217.1"/>
    </source>
</evidence>
<dbReference type="CDD" id="cd01483">
    <property type="entry name" value="E1_enzyme_family"/>
    <property type="match status" value="1"/>
</dbReference>
<dbReference type="PANTHER" id="PTHR43267">
    <property type="entry name" value="TRNA THREONYLCARBAMOYLADENOSINE DEHYDRATASE"/>
    <property type="match status" value="1"/>
</dbReference>
<dbReference type="InterPro" id="IPR045886">
    <property type="entry name" value="ThiF/MoeB/HesA"/>
</dbReference>
<name>A0ABN2XVC0_9ACTN</name>
<protein>
    <recommendedName>
        <fullName evidence="1">THIF-type NAD/FAD binding fold domain-containing protein</fullName>
    </recommendedName>
</protein>
<reference evidence="2 3" key="1">
    <citation type="journal article" date="2019" name="Int. J. Syst. Evol. Microbiol.">
        <title>The Global Catalogue of Microorganisms (GCM) 10K type strain sequencing project: providing services to taxonomists for standard genome sequencing and annotation.</title>
        <authorList>
            <consortium name="The Broad Institute Genomics Platform"/>
            <consortium name="The Broad Institute Genome Sequencing Center for Infectious Disease"/>
            <person name="Wu L."/>
            <person name="Ma J."/>
        </authorList>
    </citation>
    <scope>NUCLEOTIDE SEQUENCE [LARGE SCALE GENOMIC DNA]</scope>
    <source>
        <strain evidence="2 3">JCM 14559</strain>
    </source>
</reference>
<dbReference type="Proteomes" id="UP001500897">
    <property type="component" value="Unassembled WGS sequence"/>
</dbReference>
<comment type="caution">
    <text evidence="2">The sequence shown here is derived from an EMBL/GenBank/DDBJ whole genome shotgun (WGS) entry which is preliminary data.</text>
</comment>
<evidence type="ECO:0000259" key="1">
    <source>
        <dbReference type="Pfam" id="PF00899"/>
    </source>
</evidence>
<dbReference type="Pfam" id="PF00899">
    <property type="entry name" value="ThiF"/>
    <property type="match status" value="1"/>
</dbReference>
<dbReference type="SUPFAM" id="SSF69572">
    <property type="entry name" value="Activating enzymes of the ubiquitin-like proteins"/>
    <property type="match status" value="1"/>
</dbReference>
<dbReference type="InterPro" id="IPR000594">
    <property type="entry name" value="ThiF_NAD_FAD-bd"/>
</dbReference>
<dbReference type="EMBL" id="BAAANS010000057">
    <property type="protein sequence ID" value="GAA2117217.1"/>
    <property type="molecule type" value="Genomic_DNA"/>
</dbReference>
<dbReference type="RefSeq" id="WP_344557138.1">
    <property type="nucleotide sequence ID" value="NZ_BAAANS010000057.1"/>
</dbReference>
<gene>
    <name evidence="2" type="ORF">GCM10009759_63430</name>
</gene>